<dbReference type="EMBL" id="BAAAZA010000014">
    <property type="protein sequence ID" value="GAA3877940.1"/>
    <property type="molecule type" value="Genomic_DNA"/>
</dbReference>
<accession>A0ABP7KHI8</accession>
<sequence length="60" mass="6117">MGTEPGGATISRPGQELPDVAPPVRGRLGTRTARRARPAVTASCRAEYGAAGTREVPATA</sequence>
<protein>
    <submittedName>
        <fullName evidence="2">Uncharacterized protein</fullName>
    </submittedName>
</protein>
<evidence type="ECO:0000313" key="3">
    <source>
        <dbReference type="Proteomes" id="UP001501563"/>
    </source>
</evidence>
<evidence type="ECO:0000313" key="2">
    <source>
        <dbReference type="EMBL" id="GAA3877940.1"/>
    </source>
</evidence>
<keyword evidence="3" id="KW-1185">Reference proteome</keyword>
<comment type="caution">
    <text evidence="2">The sequence shown here is derived from an EMBL/GenBank/DDBJ whole genome shotgun (WGS) entry which is preliminary data.</text>
</comment>
<evidence type="ECO:0000256" key="1">
    <source>
        <dbReference type="SAM" id="MobiDB-lite"/>
    </source>
</evidence>
<dbReference type="Proteomes" id="UP001501563">
    <property type="component" value="Unassembled WGS sequence"/>
</dbReference>
<organism evidence="2 3">
    <name type="scientific">Streptomyces lannensis</name>
    <dbReference type="NCBI Taxonomy" id="766498"/>
    <lineage>
        <taxon>Bacteria</taxon>
        <taxon>Bacillati</taxon>
        <taxon>Actinomycetota</taxon>
        <taxon>Actinomycetes</taxon>
        <taxon>Kitasatosporales</taxon>
        <taxon>Streptomycetaceae</taxon>
        <taxon>Streptomyces</taxon>
    </lineage>
</organism>
<proteinExistence type="predicted"/>
<feature type="region of interest" description="Disordered" evidence="1">
    <location>
        <begin position="1"/>
        <end position="41"/>
    </location>
</feature>
<reference evidence="3" key="1">
    <citation type="journal article" date="2019" name="Int. J. Syst. Evol. Microbiol.">
        <title>The Global Catalogue of Microorganisms (GCM) 10K type strain sequencing project: providing services to taxonomists for standard genome sequencing and annotation.</title>
        <authorList>
            <consortium name="The Broad Institute Genomics Platform"/>
            <consortium name="The Broad Institute Genome Sequencing Center for Infectious Disease"/>
            <person name="Wu L."/>
            <person name="Ma J."/>
        </authorList>
    </citation>
    <scope>NUCLEOTIDE SEQUENCE [LARGE SCALE GENOMIC DNA]</scope>
    <source>
        <strain evidence="3">JCM 16578</strain>
    </source>
</reference>
<gene>
    <name evidence="2" type="ORF">GCM10022207_50320</name>
</gene>
<name>A0ABP7KHI8_9ACTN</name>